<name>A0A7W7Z693_9BRAD</name>
<dbReference type="EMBL" id="JACHIH010000025">
    <property type="protein sequence ID" value="MBB5048790.1"/>
    <property type="molecule type" value="Genomic_DNA"/>
</dbReference>
<dbReference type="RefSeq" id="WP_184259881.1">
    <property type="nucleotide sequence ID" value="NZ_JACHIH010000025.1"/>
</dbReference>
<dbReference type="InterPro" id="IPR021327">
    <property type="entry name" value="DUF2934"/>
</dbReference>
<feature type="region of interest" description="Disordered" evidence="1">
    <location>
        <begin position="35"/>
        <end position="58"/>
    </location>
</feature>
<dbReference type="AlphaFoldDB" id="A0A7W7Z693"/>
<keyword evidence="3" id="KW-1185">Reference proteome</keyword>
<reference evidence="2 3" key="1">
    <citation type="submission" date="2020-08" db="EMBL/GenBank/DDBJ databases">
        <title>Genomic Encyclopedia of Type Strains, Phase IV (KMG-IV): sequencing the most valuable type-strain genomes for metagenomic binning, comparative biology and taxonomic classification.</title>
        <authorList>
            <person name="Goeker M."/>
        </authorList>
    </citation>
    <scope>NUCLEOTIDE SEQUENCE [LARGE SCALE GENOMIC DNA]</scope>
    <source>
        <strain evidence="2 3">DSM 12706</strain>
    </source>
</reference>
<evidence type="ECO:0000313" key="2">
    <source>
        <dbReference type="EMBL" id="MBB5048790.1"/>
    </source>
</evidence>
<sequence length="58" mass="6689">MAEVSEEDIKRRAHELWEMAGRPDGRDEEFWSKAEKQVRGEGETLQELRADPSISTNS</sequence>
<feature type="compositionally biased region" description="Basic and acidic residues" evidence="1">
    <location>
        <begin position="35"/>
        <end position="50"/>
    </location>
</feature>
<evidence type="ECO:0008006" key="4">
    <source>
        <dbReference type="Google" id="ProtNLM"/>
    </source>
</evidence>
<dbReference type="Proteomes" id="UP000542353">
    <property type="component" value="Unassembled WGS sequence"/>
</dbReference>
<gene>
    <name evidence="2" type="ORF">HNR60_003560</name>
</gene>
<evidence type="ECO:0000256" key="1">
    <source>
        <dbReference type="SAM" id="MobiDB-lite"/>
    </source>
</evidence>
<dbReference type="Pfam" id="PF11154">
    <property type="entry name" value="DUF2934"/>
    <property type="match status" value="1"/>
</dbReference>
<comment type="caution">
    <text evidence="2">The sequence shown here is derived from an EMBL/GenBank/DDBJ whole genome shotgun (WGS) entry which is preliminary data.</text>
</comment>
<proteinExistence type="predicted"/>
<protein>
    <recommendedName>
        <fullName evidence="4">DUF2934 domain-containing protein</fullName>
    </recommendedName>
</protein>
<accession>A0A7W7Z693</accession>
<evidence type="ECO:0000313" key="3">
    <source>
        <dbReference type="Proteomes" id="UP000542353"/>
    </source>
</evidence>
<organism evidence="2 3">
    <name type="scientific">Rhodopseudomonas rhenobacensis</name>
    <dbReference type="NCBI Taxonomy" id="87461"/>
    <lineage>
        <taxon>Bacteria</taxon>
        <taxon>Pseudomonadati</taxon>
        <taxon>Pseudomonadota</taxon>
        <taxon>Alphaproteobacteria</taxon>
        <taxon>Hyphomicrobiales</taxon>
        <taxon>Nitrobacteraceae</taxon>
        <taxon>Rhodopseudomonas</taxon>
    </lineage>
</organism>